<evidence type="ECO:0000313" key="3">
    <source>
        <dbReference type="EMBL" id="OAL10549.1"/>
    </source>
</evidence>
<dbReference type="AlphaFoldDB" id="A0A1A9QFR1"/>
<accession>A0A1A9QFR1</accession>
<dbReference type="Proteomes" id="UP000077623">
    <property type="component" value="Unassembled WGS sequence"/>
</dbReference>
<sequence length="165" mass="18083">MKTKKILNTCAGLITVGGASAGGYYAFNSIKDEKAIPSEQKDDLSEKKSTGTKSTKSMRQILKDSGLHPLDTSTDKDNSSWQSLIEKFISGGLDESEKIVALIGRTSDPRQDGPTNMKNIRDACNKLFEKTEDKDTDFEKNKKLAESWCTAESNLLKGAGSLRRS</sequence>
<proteinExistence type="predicted"/>
<dbReference type="STRING" id="432608.A6V39_00595"/>
<protein>
    <recommendedName>
        <fullName evidence="5">Lipoprotein</fullName>
    </recommendedName>
</protein>
<organism evidence="3 4">
    <name type="scientific">Candidatus Mycoplasma haematobovis</name>
    <dbReference type="NCBI Taxonomy" id="432608"/>
    <lineage>
        <taxon>Bacteria</taxon>
        <taxon>Bacillati</taxon>
        <taxon>Mycoplasmatota</taxon>
        <taxon>Mollicutes</taxon>
        <taxon>Mycoplasmataceae</taxon>
        <taxon>Mycoplasma</taxon>
    </lineage>
</organism>
<evidence type="ECO:0008006" key="5">
    <source>
        <dbReference type="Google" id="ProtNLM"/>
    </source>
</evidence>
<evidence type="ECO:0000313" key="4">
    <source>
        <dbReference type="Proteomes" id="UP000077623"/>
    </source>
</evidence>
<feature type="signal peptide" evidence="2">
    <location>
        <begin position="1"/>
        <end position="21"/>
    </location>
</feature>
<feature type="compositionally biased region" description="Basic and acidic residues" evidence="1">
    <location>
        <begin position="36"/>
        <end position="49"/>
    </location>
</feature>
<comment type="caution">
    <text evidence="3">The sequence shown here is derived from an EMBL/GenBank/DDBJ whole genome shotgun (WGS) entry which is preliminary data.</text>
</comment>
<keyword evidence="4" id="KW-1185">Reference proteome</keyword>
<feature type="chain" id="PRO_5008394750" description="Lipoprotein" evidence="2">
    <location>
        <begin position="22"/>
        <end position="165"/>
    </location>
</feature>
<name>A0A1A9QFR1_9MOLU</name>
<gene>
    <name evidence="3" type="ORF">A6V39_00595</name>
</gene>
<feature type="region of interest" description="Disordered" evidence="1">
    <location>
        <begin position="36"/>
        <end position="78"/>
    </location>
</feature>
<dbReference type="EMBL" id="LWUJ01000010">
    <property type="protein sequence ID" value="OAL10549.1"/>
    <property type="molecule type" value="Genomic_DNA"/>
</dbReference>
<dbReference type="RefSeq" id="WP_187149784.1">
    <property type="nucleotide sequence ID" value="NZ_LWUJ01000010.1"/>
</dbReference>
<keyword evidence="2" id="KW-0732">Signal</keyword>
<evidence type="ECO:0000256" key="2">
    <source>
        <dbReference type="SAM" id="SignalP"/>
    </source>
</evidence>
<evidence type="ECO:0000256" key="1">
    <source>
        <dbReference type="SAM" id="MobiDB-lite"/>
    </source>
</evidence>
<reference evidence="4" key="1">
    <citation type="submission" date="2016-04" db="EMBL/GenBank/DDBJ databases">
        <authorList>
            <person name="Quiroz-Castaneda R.E."/>
            <person name="Martinez-Ocampo F."/>
        </authorList>
    </citation>
    <scope>NUCLEOTIDE SEQUENCE [LARGE SCALE GENOMIC DNA]</scope>
    <source>
        <strain evidence="4">INIFAP01</strain>
    </source>
</reference>